<keyword evidence="1" id="KW-0378">Hydrolase</keyword>
<name>A0ABZ0YI16_9GAMM</name>
<dbReference type="InterPro" id="IPR008585">
    <property type="entry name" value="Gamma_PGA_hydro"/>
</dbReference>
<keyword evidence="2" id="KW-1185">Reference proteome</keyword>
<dbReference type="GO" id="GO:0016787">
    <property type="term" value="F:hydrolase activity"/>
    <property type="evidence" value="ECO:0007669"/>
    <property type="project" value="UniProtKB-KW"/>
</dbReference>
<dbReference type="EMBL" id="CP140255">
    <property type="protein sequence ID" value="WQH11760.1"/>
    <property type="molecule type" value="Genomic_DNA"/>
</dbReference>
<protein>
    <submittedName>
        <fullName evidence="1">Poly-gamma-glutamate hydrolase family protein</fullName>
    </submittedName>
</protein>
<accession>A0ABZ0YI16</accession>
<sequence length="66" mass="7266">MLGHVTVWLGRKGWIRQHGDRYDSFVALESEQPNGAFSIETADRGSPITIMAIHGGKNRAGRIVTC</sequence>
<dbReference type="Proteomes" id="UP001324794">
    <property type="component" value="Chromosome"/>
</dbReference>
<dbReference type="RefSeq" id="WP_223289139.1">
    <property type="nucleotide sequence ID" value="NZ_CP140255.1"/>
</dbReference>
<evidence type="ECO:0000313" key="1">
    <source>
        <dbReference type="EMBL" id="WQH11760.1"/>
    </source>
</evidence>
<reference evidence="1 2" key="1">
    <citation type="submission" date="2023-11" db="EMBL/GenBank/DDBJ databases">
        <title>MicrobeMod: A computational toolkit for identifying prokaryotic methylation and restriction-modification with nanopore sequencing.</title>
        <authorList>
            <person name="Crits-Christoph A."/>
            <person name="Kang S.C."/>
            <person name="Lee H."/>
            <person name="Ostrov N."/>
        </authorList>
    </citation>
    <scope>NUCLEOTIDE SEQUENCE [LARGE SCALE GENOMIC DNA]</scope>
    <source>
        <strain evidence="1 2">ATCC BAA-805</strain>
    </source>
</reference>
<evidence type="ECO:0000313" key="2">
    <source>
        <dbReference type="Proteomes" id="UP001324794"/>
    </source>
</evidence>
<proteinExistence type="predicted"/>
<organism evidence="1 2">
    <name type="scientific">Vreelandella neptunia</name>
    <dbReference type="NCBI Taxonomy" id="115551"/>
    <lineage>
        <taxon>Bacteria</taxon>
        <taxon>Pseudomonadati</taxon>
        <taxon>Pseudomonadota</taxon>
        <taxon>Gammaproteobacteria</taxon>
        <taxon>Oceanospirillales</taxon>
        <taxon>Halomonadaceae</taxon>
        <taxon>Vreelandella</taxon>
    </lineage>
</organism>
<dbReference type="Pfam" id="PF05908">
    <property type="entry name" value="Gamma_PGA_hydro"/>
    <property type="match status" value="1"/>
</dbReference>
<gene>
    <name evidence="1" type="ORF">SR894_16590</name>
</gene>